<dbReference type="InterPro" id="IPR000219">
    <property type="entry name" value="DH_dom"/>
</dbReference>
<feature type="compositionally biased region" description="Polar residues" evidence="2">
    <location>
        <begin position="1791"/>
        <end position="1803"/>
    </location>
</feature>
<keyword evidence="1" id="KW-0344">Guanine-nucleotide releasing factor</keyword>
<evidence type="ECO:0000256" key="1">
    <source>
        <dbReference type="ARBA" id="ARBA00022658"/>
    </source>
</evidence>
<dbReference type="Gene3D" id="1.20.900.10">
    <property type="entry name" value="Dbl homology (DH) domain"/>
    <property type="match status" value="1"/>
</dbReference>
<proteinExistence type="predicted"/>
<feature type="compositionally biased region" description="Polar residues" evidence="2">
    <location>
        <begin position="1138"/>
        <end position="1163"/>
    </location>
</feature>
<evidence type="ECO:0000313" key="5">
    <source>
        <dbReference type="Proteomes" id="UP000829685"/>
    </source>
</evidence>
<feature type="region of interest" description="Disordered" evidence="2">
    <location>
        <begin position="1"/>
        <end position="71"/>
    </location>
</feature>
<feature type="compositionally biased region" description="Basic and acidic residues" evidence="2">
    <location>
        <begin position="584"/>
        <end position="605"/>
    </location>
</feature>
<feature type="compositionally biased region" description="Polar residues" evidence="2">
    <location>
        <begin position="710"/>
        <end position="720"/>
    </location>
</feature>
<feature type="compositionally biased region" description="Polar residues" evidence="2">
    <location>
        <begin position="1833"/>
        <end position="1862"/>
    </location>
</feature>
<dbReference type="Pfam" id="PF00621">
    <property type="entry name" value="RhoGEF"/>
    <property type="match status" value="1"/>
</dbReference>
<feature type="region of interest" description="Disordered" evidence="2">
    <location>
        <begin position="137"/>
        <end position="207"/>
    </location>
</feature>
<feature type="compositionally biased region" description="Low complexity" evidence="2">
    <location>
        <begin position="659"/>
        <end position="670"/>
    </location>
</feature>
<feature type="compositionally biased region" description="Polar residues" evidence="2">
    <location>
        <begin position="862"/>
        <end position="878"/>
    </location>
</feature>
<dbReference type="CDD" id="cd07589">
    <property type="entry name" value="BAR_DNMBP"/>
    <property type="match status" value="1"/>
</dbReference>
<dbReference type="PROSITE" id="PS50010">
    <property type="entry name" value="DH_2"/>
    <property type="match status" value="1"/>
</dbReference>
<feature type="region of interest" description="Disordered" evidence="2">
    <location>
        <begin position="1791"/>
        <end position="1894"/>
    </location>
</feature>
<dbReference type="CDD" id="cd00160">
    <property type="entry name" value="RhoGEF"/>
    <property type="match status" value="1"/>
</dbReference>
<feature type="compositionally biased region" description="Polar residues" evidence="2">
    <location>
        <begin position="1184"/>
        <end position="1207"/>
    </location>
</feature>
<feature type="compositionally biased region" description="Polar residues" evidence="2">
    <location>
        <begin position="991"/>
        <end position="1001"/>
    </location>
</feature>
<dbReference type="GO" id="GO:0031991">
    <property type="term" value="P:regulation of actomyosin contractile ring contraction"/>
    <property type="evidence" value="ECO:0007669"/>
    <property type="project" value="TreeGrafter"/>
</dbReference>
<feature type="compositionally biased region" description="Polar residues" evidence="2">
    <location>
        <begin position="1050"/>
        <end position="1061"/>
    </location>
</feature>
<sequence length="1970" mass="215433">MEAGNRDHEDRLAGLLQSQSPTRRPLPQLDILHSPYHLPYSDPSGPGSSSRGDAEPLECLPYEHTDSHSGAGQVPLQLHSAALASYAANNRQAANANANGLVDPGDFYRTYRAVINASAENPTTTSDYGELMASTSTLSPAQRQNPNASSLRSNSNGTTPKHPAVASAARTGLRTTPRSVSAPIHPQSDAKGGAATSGPAAYGSRQPSVKDLKKRFDHNATAQAGNGSAAMAARKTTPRMSARETSSAASPTPANYRGVGSANASSSPYSASRTSSGARTPSATRSTQRSRFSAEDQVSNNSQSFASRIAKPRTGHGLSSKSMSNLSPTSPVGASSVPPLPRMEKSSVDSPGKSLLFGEILPGENDAGLAGFGIDSARPRRTSESNLRNPAGLHHRSLSHADAEPASPTDWYRSAHAPGESSKSPTKPHKSHNRSRSDLAGSKPTPTQLRTPLSSRKQATPTPDLGPSPATSRLPVSVRKNSPSSSSASPPFSRSNSPSTAKRPPTRTQGRIHKPPPISTSSARARTPTSGPTGKRPPGTITPNGNTRLNAYISAPPPKLSPPLRSSRPRQPVSSATTASSRMKAVERGRSPAKHDSRTGKPETQRRRKISMGPIDFDARREQIKLSYTKSIRETEAKAAARRRAAAEKERQRREEEAIAAQAALAAAENQRQDEEGIEQHGANSDIDADAPESEMHQHEEHEQPEQPALTLNTGISLDSPTLGMPGSFPPLGSPDMHDEAPPSAVSDTTEFDAEPQTEPPSQQTQQAVVLGYDGPAAEAQPVDATTTTPAEYKSPFDESPVDGNATIPISLEVLPPQVQEPTLDSGRESLIPGPDQDEYTPQPYAAPSYETTVTIIGRNADFTSTPEGMDQVSSSCDAESAEVDPQQEPANETRAPSPSPNTSGGREASSGDECSDHDAGLRKLEEFYIGPNVAESAARLRESTSKAPPRHARTWSMEQNEQAPQEPRFSTETRRTIETRPSLNVPRASYSANRASHNTVWTDYSVESREDFPDFSVKLQRRDSAYRENDSVSEAGSRIHSSRHDRNSRTYPSSPESSPHGSYRSPRVTGESQLRSAAHQLPELDTGGGFVVDYITRKNSTAFAVPVLPDHSPPPPPEEAAFPDLSSAPPSEYFNDTRPSSYLHGTQDGHSTFSVSRPQSESFDLPGSTPHSVDQASLDISEGHTSTRTRMDSQTTLADSIDQDNSAGLSAKERKRLFTRLETVKELIDTEAFFIRDMNIVEEIYKGTAEACPQLDDNTIKLIFRNTDQIITFHTAFLAELKEGVSSVYVPKVHRSMIPKDASSVSDGTLRSVPAVGHLDDGKDRETSLGPIFKRNMDKMKAVHETFLKNSDHAAKRLIQIQEDPTVKVWLNECNEVARDLTKAWNLDSLLIKPMQRITKYPNLLVQLLHETPADHPDRPALESAKSALEDAIEEINKTKKNFELVGQIVGRKRKDSDVRGFARAFGKRVDKLQATNNRPSEDAEYAKLHEKFGDDYLRLQVVLRDVEFYTRQVTAYVHEFLQYLSSMELVMRLQPSPHPELESKWVRFNVSMRDIEKVALEQHLSQVRKHVIEPFEHVIKAYSNPSLAMKKRAKRRVDYEKSVQLKKAGKKLDKQLTECVEQYDALNEALKKELPKLSALTEKIGNICLGNFVNIQTQWFSIWKEKVKVVLDNQQIPEIPDIISNFQRDYSFQEEQMQSISILNPTSTPRVSQSTSIDDSQRLRPRPSELSSLRRGRGLSVNSDVAPSLPTPDFVKRNSGQFTVSPSVNSVPSPHQFYYRDYYAGINSTTPAGSGTPNTPEASGRAPASGSLRPGTGQSYDSGGMPRRSTDSGQTRRYSNSVYPTSGYQSPPEPSQNQRYSGLFHSALPLSDAPEKSVRQSRASSRASSRERPPIDGYNVLWLAASLFEFNIETTKHEAGYPYLTYQAGEIFDVIAEKGELWLAKNQDDPKNLVGWLWSKHFAKLADD</sequence>
<feature type="region of interest" description="Disordered" evidence="2">
    <location>
        <begin position="862"/>
        <end position="920"/>
    </location>
</feature>
<feature type="region of interest" description="Disordered" evidence="2">
    <location>
        <begin position="939"/>
        <end position="1001"/>
    </location>
</feature>
<feature type="compositionally biased region" description="Basic and acidic residues" evidence="2">
    <location>
        <begin position="631"/>
        <end position="657"/>
    </location>
</feature>
<feature type="domain" description="DH" evidence="3">
    <location>
        <begin position="1220"/>
        <end position="1440"/>
    </location>
</feature>
<dbReference type="SUPFAM" id="SSF103657">
    <property type="entry name" value="BAR/IMD domain-like"/>
    <property type="match status" value="1"/>
</dbReference>
<dbReference type="InterPro" id="IPR004148">
    <property type="entry name" value="BAR_dom"/>
</dbReference>
<feature type="compositionally biased region" description="Polar residues" evidence="2">
    <location>
        <begin position="1704"/>
        <end position="1720"/>
    </location>
</feature>
<organism evidence="4 5">
    <name type="scientific">Neoarthrinium moseri</name>
    <dbReference type="NCBI Taxonomy" id="1658444"/>
    <lineage>
        <taxon>Eukaryota</taxon>
        <taxon>Fungi</taxon>
        <taxon>Dikarya</taxon>
        <taxon>Ascomycota</taxon>
        <taxon>Pezizomycotina</taxon>
        <taxon>Sordariomycetes</taxon>
        <taxon>Xylariomycetidae</taxon>
        <taxon>Amphisphaeriales</taxon>
        <taxon>Apiosporaceae</taxon>
        <taxon>Neoarthrinium</taxon>
    </lineage>
</organism>
<keyword evidence="5" id="KW-1185">Reference proteome</keyword>
<dbReference type="GO" id="GO:0032955">
    <property type="term" value="P:regulation of division septum assembly"/>
    <property type="evidence" value="ECO:0007669"/>
    <property type="project" value="TreeGrafter"/>
</dbReference>
<protein>
    <recommendedName>
        <fullName evidence="3">DH domain-containing protein</fullName>
    </recommendedName>
</protein>
<feature type="compositionally biased region" description="Low complexity" evidence="2">
    <location>
        <begin position="519"/>
        <end position="530"/>
    </location>
</feature>
<dbReference type="EMBL" id="JAFIMR010000011">
    <property type="protein sequence ID" value="KAI1872510.1"/>
    <property type="molecule type" value="Genomic_DNA"/>
</dbReference>
<feature type="compositionally biased region" description="Polar residues" evidence="2">
    <location>
        <begin position="243"/>
        <end position="253"/>
    </location>
</feature>
<feature type="region of interest" description="Disordered" evidence="2">
    <location>
        <begin position="372"/>
        <end position="845"/>
    </location>
</feature>
<feature type="compositionally biased region" description="Polar residues" evidence="2">
    <location>
        <begin position="279"/>
        <end position="306"/>
    </location>
</feature>
<feature type="region of interest" description="Disordered" evidence="2">
    <location>
        <begin position="1704"/>
        <end position="1772"/>
    </location>
</feature>
<feature type="compositionally biased region" description="Low complexity" evidence="2">
    <location>
        <begin position="562"/>
        <end position="575"/>
    </location>
</feature>
<feature type="region of interest" description="Disordered" evidence="2">
    <location>
        <begin position="1016"/>
        <end position="1088"/>
    </location>
</feature>
<dbReference type="PANTHER" id="PTHR22834">
    <property type="entry name" value="NUCLEAR FUSION PROTEIN FUS2"/>
    <property type="match status" value="1"/>
</dbReference>
<dbReference type="Proteomes" id="UP000829685">
    <property type="component" value="Unassembled WGS sequence"/>
</dbReference>
<feature type="region of interest" description="Disordered" evidence="2">
    <location>
        <begin position="1107"/>
        <end position="1207"/>
    </location>
</feature>
<feature type="compositionally biased region" description="Low complexity" evidence="2">
    <location>
        <begin position="475"/>
        <end position="499"/>
    </location>
</feature>
<feature type="compositionally biased region" description="Basic and acidic residues" evidence="2">
    <location>
        <begin position="970"/>
        <end position="979"/>
    </location>
</feature>
<accession>A0A9Q0AR94</accession>
<dbReference type="SUPFAM" id="SSF48065">
    <property type="entry name" value="DBL homology domain (DH-domain)"/>
    <property type="match status" value="1"/>
</dbReference>
<dbReference type="SMART" id="SM00325">
    <property type="entry name" value="RhoGEF"/>
    <property type="match status" value="1"/>
</dbReference>
<dbReference type="PANTHER" id="PTHR22834:SF20">
    <property type="entry name" value="SH3 DOMAIN-CONTAINING PROTEIN"/>
    <property type="match status" value="1"/>
</dbReference>
<dbReference type="GO" id="GO:0005085">
    <property type="term" value="F:guanyl-nucleotide exchange factor activity"/>
    <property type="evidence" value="ECO:0007669"/>
    <property type="project" value="UniProtKB-KW"/>
</dbReference>
<dbReference type="Pfam" id="PF03114">
    <property type="entry name" value="BAR"/>
    <property type="match status" value="1"/>
</dbReference>
<reference evidence="4" key="1">
    <citation type="submission" date="2021-03" db="EMBL/GenBank/DDBJ databases">
        <title>Revisited historic fungal species revealed as producer of novel bioactive compounds through whole genome sequencing and comparative genomics.</title>
        <authorList>
            <person name="Vignolle G.A."/>
            <person name="Hochenegger N."/>
            <person name="Mach R.L."/>
            <person name="Mach-Aigner A.R."/>
            <person name="Javad Rahimi M."/>
            <person name="Salim K.A."/>
            <person name="Chan C.M."/>
            <person name="Lim L.B.L."/>
            <person name="Cai F."/>
            <person name="Druzhinina I.S."/>
            <person name="U'Ren J.M."/>
            <person name="Derntl C."/>
        </authorList>
    </citation>
    <scope>NUCLEOTIDE SEQUENCE</scope>
    <source>
        <strain evidence="4">TUCIM 5799</strain>
    </source>
</reference>
<dbReference type="InterPro" id="IPR035899">
    <property type="entry name" value="DBL_dom_sf"/>
</dbReference>
<feature type="compositionally biased region" description="Polar residues" evidence="2">
    <location>
        <begin position="889"/>
        <end position="905"/>
    </location>
</feature>
<evidence type="ECO:0000259" key="3">
    <source>
        <dbReference type="PROSITE" id="PS50010"/>
    </source>
</evidence>
<feature type="compositionally biased region" description="Low complexity" evidence="2">
    <location>
        <begin position="220"/>
        <end position="233"/>
    </location>
</feature>
<feature type="compositionally biased region" description="Polar residues" evidence="2">
    <location>
        <begin position="137"/>
        <end position="159"/>
    </location>
</feature>
<feature type="region of interest" description="Disordered" evidence="2">
    <location>
        <begin position="220"/>
        <end position="351"/>
    </location>
</feature>
<feature type="compositionally biased region" description="Basic and acidic residues" evidence="2">
    <location>
        <begin position="1"/>
        <end position="12"/>
    </location>
</feature>
<gene>
    <name evidence="4" type="ORF">JX265_005390</name>
</gene>
<comment type="caution">
    <text evidence="4">The sequence shown here is derived from an EMBL/GenBank/DDBJ whole genome shotgun (WGS) entry which is preliminary data.</text>
</comment>
<feature type="compositionally biased region" description="Low complexity" evidence="2">
    <location>
        <begin position="41"/>
        <end position="51"/>
    </location>
</feature>
<feature type="compositionally biased region" description="Basic and acidic residues" evidence="2">
    <location>
        <begin position="694"/>
        <end position="705"/>
    </location>
</feature>
<dbReference type="InterPro" id="IPR027267">
    <property type="entry name" value="AH/BAR_dom_sf"/>
</dbReference>
<dbReference type="Gene3D" id="1.20.1270.60">
    <property type="entry name" value="Arfaptin homology (AH) domain/BAR domain"/>
    <property type="match status" value="1"/>
</dbReference>
<name>A0A9Q0AR94_9PEZI</name>
<feature type="compositionally biased region" description="Polar residues" evidence="2">
    <location>
        <begin position="317"/>
        <end position="333"/>
    </location>
</feature>
<feature type="compositionally biased region" description="Polar residues" evidence="2">
    <location>
        <begin position="444"/>
        <end position="461"/>
    </location>
</feature>
<dbReference type="GO" id="GO:0005737">
    <property type="term" value="C:cytoplasm"/>
    <property type="evidence" value="ECO:0007669"/>
    <property type="project" value="InterPro"/>
</dbReference>
<feature type="compositionally biased region" description="Basic and acidic residues" evidence="2">
    <location>
        <begin position="1021"/>
        <end position="1031"/>
    </location>
</feature>
<evidence type="ECO:0000313" key="4">
    <source>
        <dbReference type="EMBL" id="KAI1872510.1"/>
    </source>
</evidence>
<feature type="compositionally biased region" description="Low complexity" evidence="2">
    <location>
        <begin position="261"/>
        <end position="278"/>
    </location>
</feature>
<feature type="compositionally biased region" description="Low complexity" evidence="2">
    <location>
        <begin position="757"/>
        <end position="767"/>
    </location>
</feature>
<dbReference type="InterPro" id="IPR051492">
    <property type="entry name" value="Dynamin-Rho_GEF"/>
</dbReference>
<evidence type="ECO:0000256" key="2">
    <source>
        <dbReference type="SAM" id="MobiDB-lite"/>
    </source>
</evidence>